<dbReference type="STRING" id="1223545.GS4_11_00880"/>
<evidence type="ECO:0000259" key="1">
    <source>
        <dbReference type="Pfam" id="PF20091"/>
    </source>
</evidence>
<dbReference type="OrthoDB" id="1971292at2"/>
<gene>
    <name evidence="2" type="ORF">GS4_11_00880</name>
</gene>
<evidence type="ECO:0000313" key="2">
    <source>
        <dbReference type="EMBL" id="GAC67819.1"/>
    </source>
</evidence>
<evidence type="ECO:0000313" key="3">
    <source>
        <dbReference type="Proteomes" id="UP000011666"/>
    </source>
</evidence>
<organism evidence="2 3">
    <name type="scientific">Gordonia soli NBRC 108243</name>
    <dbReference type="NCBI Taxonomy" id="1223545"/>
    <lineage>
        <taxon>Bacteria</taxon>
        <taxon>Bacillati</taxon>
        <taxon>Actinomycetota</taxon>
        <taxon>Actinomycetes</taxon>
        <taxon>Mycobacteriales</taxon>
        <taxon>Gordoniaceae</taxon>
        <taxon>Gordonia</taxon>
    </lineage>
</organism>
<keyword evidence="3" id="KW-1185">Reference proteome</keyword>
<dbReference type="RefSeq" id="WP_007619410.1">
    <property type="nucleotide sequence ID" value="NZ_BANX01000011.1"/>
</dbReference>
<proteinExistence type="predicted"/>
<comment type="caution">
    <text evidence="2">The sequence shown here is derived from an EMBL/GenBank/DDBJ whole genome shotgun (WGS) entry which is preliminary data.</text>
</comment>
<dbReference type="AlphaFoldDB" id="M0QHB4"/>
<dbReference type="Pfam" id="PF20091">
    <property type="entry name" value="Abhydrolase_10"/>
    <property type="match status" value="1"/>
</dbReference>
<accession>M0QHB4</accession>
<feature type="domain" description="Alpha/beta hydrolase" evidence="1">
    <location>
        <begin position="7"/>
        <end position="442"/>
    </location>
</feature>
<reference evidence="2 3" key="1">
    <citation type="submission" date="2013-01" db="EMBL/GenBank/DDBJ databases">
        <title>Whole genome shotgun sequence of Gordonia soli NBRC 108243.</title>
        <authorList>
            <person name="Isaki-Nakamura S."/>
            <person name="Hosoyama A."/>
            <person name="Tsuchikane K."/>
            <person name="Ando Y."/>
            <person name="Baba S."/>
            <person name="Ohji S."/>
            <person name="Hamada M."/>
            <person name="Tamura T."/>
            <person name="Yamazoe A."/>
            <person name="Yamazaki S."/>
            <person name="Fujita N."/>
        </authorList>
    </citation>
    <scope>NUCLEOTIDE SEQUENCE [LARGE SCALE GENOMIC DNA]</scope>
    <source>
        <strain evidence="2 3">NBRC 108243</strain>
    </source>
</reference>
<dbReference type="InterPro" id="IPR045394">
    <property type="entry name" value="Abhydrolase_dom"/>
</dbReference>
<sequence>MTDVGFRPLAGGAGVSLMSATPGPDLGAHGYAEAEFSASGVAERFSAGDGHDVEPIDSATYTTRIVVRRPTDPARFSGTVVVEWFNVSSGADAAPEYTYLADEIVRAGHAWVGVSAQYDGVVGSSGSVGLDSGVPGGLLGADAERYGHLTHPGDAYCYDIFGGVGAALRSIDGPDHPLSGLDVTTLIAVGESQSAFALTTYVNLFLPRHRVHDGVLIHSRAAGSLGLGDVGTGADTDATFDQPPTLLREDLAARVIVVQTETDVLTNFRFHLARQPDTERLRIWEVAGTAHADLVQIGPYEEMLGCPHPVNRGQQQFVLRAALHHLVDWVHDTGTRPAPPHAEPLRLRPATDPEVFDVDDVGNVLGGVRTPRVDVATELLSGIVDADLPRICVLFGSTTPLPADVLRARFDGRADYLDRYRAATDAMIEAGFALAVDRDALLADANPEPIDG</sequence>
<protein>
    <recommendedName>
        <fullName evidence="1">Alpha/beta hydrolase domain-containing protein</fullName>
    </recommendedName>
</protein>
<dbReference type="eggNOG" id="ENOG502Z97Z">
    <property type="taxonomic scope" value="Bacteria"/>
</dbReference>
<name>M0QHB4_9ACTN</name>
<dbReference type="EMBL" id="BANX01000011">
    <property type="protein sequence ID" value="GAC67819.1"/>
    <property type="molecule type" value="Genomic_DNA"/>
</dbReference>
<dbReference type="Proteomes" id="UP000011666">
    <property type="component" value="Unassembled WGS sequence"/>
</dbReference>